<evidence type="ECO:0000259" key="8">
    <source>
        <dbReference type="PROSITE" id="PS50280"/>
    </source>
</evidence>
<dbReference type="PROSITE" id="PS50280">
    <property type="entry name" value="SET"/>
    <property type="match status" value="1"/>
</dbReference>
<feature type="compositionally biased region" description="Basic and acidic residues" evidence="7">
    <location>
        <begin position="956"/>
        <end position="965"/>
    </location>
</feature>
<keyword evidence="2" id="KW-0808">Transferase</keyword>
<dbReference type="SUPFAM" id="SSF48452">
    <property type="entry name" value="TPR-like"/>
    <property type="match status" value="1"/>
</dbReference>
<name>A0A9W4NLY0_9EURO</name>
<proteinExistence type="predicted"/>
<evidence type="ECO:0000256" key="2">
    <source>
        <dbReference type="ARBA" id="ARBA00022679"/>
    </source>
</evidence>
<dbReference type="Gene3D" id="2.170.270.10">
    <property type="entry name" value="SET domain"/>
    <property type="match status" value="1"/>
</dbReference>
<evidence type="ECO:0000313" key="10">
    <source>
        <dbReference type="Proteomes" id="UP001152649"/>
    </source>
</evidence>
<dbReference type="InterPro" id="IPR001214">
    <property type="entry name" value="SET_dom"/>
</dbReference>
<dbReference type="Pfam" id="PF00856">
    <property type="entry name" value="SET"/>
    <property type="match status" value="1"/>
</dbReference>
<feature type="region of interest" description="Disordered" evidence="7">
    <location>
        <begin position="926"/>
        <end position="965"/>
    </location>
</feature>
<dbReference type="GO" id="GO:0032259">
    <property type="term" value="P:methylation"/>
    <property type="evidence" value="ECO:0007669"/>
    <property type="project" value="UniProtKB-KW"/>
</dbReference>
<evidence type="ECO:0000256" key="6">
    <source>
        <dbReference type="ARBA" id="ARBA00048619"/>
    </source>
</evidence>
<keyword evidence="3" id="KW-0949">S-adenosyl-L-methionine</keyword>
<dbReference type="GO" id="GO:0042799">
    <property type="term" value="F:histone H4K20 methyltransferase activity"/>
    <property type="evidence" value="ECO:0007669"/>
    <property type="project" value="TreeGrafter"/>
</dbReference>
<keyword evidence="1" id="KW-0489">Methyltransferase</keyword>
<dbReference type="PANTHER" id="PTHR46402:SF2">
    <property type="entry name" value="HISTONE-LYSINE N-TRIMETHYLTRANSFERASE SMYD5"/>
    <property type="match status" value="1"/>
</dbReference>
<dbReference type="InterPro" id="IPR011990">
    <property type="entry name" value="TPR-like_helical_dom_sf"/>
</dbReference>
<comment type="caution">
    <text evidence="9">The sequence shown here is derived from an EMBL/GenBank/DDBJ whole genome shotgun (WGS) entry which is preliminary data.</text>
</comment>
<dbReference type="PANTHER" id="PTHR46402">
    <property type="entry name" value="SET AND MYND DOMAIN-CONTAINING PROTEIN 5"/>
    <property type="match status" value="1"/>
</dbReference>
<accession>A0A9W4NLY0</accession>
<evidence type="ECO:0000313" key="9">
    <source>
        <dbReference type="EMBL" id="CAG8382459.1"/>
    </source>
</evidence>
<feature type="domain" description="SET" evidence="8">
    <location>
        <begin position="450"/>
        <end position="820"/>
    </location>
</feature>
<dbReference type="Proteomes" id="UP001152649">
    <property type="component" value="Unassembled WGS sequence"/>
</dbReference>
<dbReference type="AlphaFoldDB" id="A0A9W4NLY0"/>
<protein>
    <recommendedName>
        <fullName evidence="5">Histone-lysine N-methyltransferase SET5</fullName>
    </recommendedName>
    <alternativeName>
        <fullName evidence="4">SET domain-containing protein 5</fullName>
    </alternativeName>
</protein>
<dbReference type="Gene3D" id="1.25.40.10">
    <property type="entry name" value="Tetratricopeptide repeat domain"/>
    <property type="match status" value="1"/>
</dbReference>
<sequence length="965" mass="106966">MASPMPSPAAPRLAEVYNTFADIDIIKAPQYPKGPYIHTQVQLGDKLTEDNALLARRLWEGPDTHLGDAWKAKTNRPYPRDENEPIIMHVLAHNVYEHLMSSPFLPVSREAAIAKWKTENLDVTYNGIQGLNALRDNIFVNGVSPLSARQEHWTIPKLKQELNARKVPFDDKSKKAALQTLLFEFELDQKVGALKRTKLSHWGINRAHTHIVAPARNAALSALDMYTAAISLSPYNPTYWTSRAYCHYLQGFFDLAIGDAYRAQLLCEVLTLALKRNLRPGLYTRVWDAIQMHLMAGWKSGSNAPPEILQMRRANGINYFIPTLRSAFDNIICLSLAAMNCWDDFNIYMEEHLRRGLLAQRDADTPIQRKKAVQCIINEINERRTQPSAGRQPLYGHEWMRGWGSGGTRYPYEPTDVNREAAPFLATLNRNVFTVSTHATVDKGLCEVRPKILSDKTSDGLGVFATTKIAAGTVIHYEEPVIRGHLQPNILADGQKPAAHTMPRCDNCKQPIPKEQLQHIIDNLELIRNPEKNTAGSHPLPCPCLNLINPLKDDLRNDGQPPAQFCADNQRKDAAGNAMPCRQIASEIYAFSEFKDIKWDWLHNAMRADITRHANRDYFSAHHEKHGTVLSLLLKSVLEITLHRRQRDPDIQPHEIDELLILENGADSNQPWTDSWFPFTMSGNIRVPFDILSALGVDIFRDLAFDTWSLQIVLRKLLINAVPWDLARRAKQDMYTKHDGLKNVPRGNEQVKMKKGKEDFAWLEPSLSDLYLFPGLSMFNHACRLSENAAWGFHSTVLNRVVVYATKAIAADEEIRIPYVNLDFPGARGGANVDEAVRLFGKNCDCEGCAGAAAGVGAAVAMKGAPDPAPGSAPGPAAPPGLGGLLFAGTGLPPKARFQPGASPVFLEPGASPVFGAGPRPVFGAGASPATRGMLNRGGDSMAGEVASSDEEMEDYETKESPGLG</sequence>
<reference evidence="9" key="1">
    <citation type="submission" date="2021-07" db="EMBL/GenBank/DDBJ databases">
        <authorList>
            <person name="Branca A.L. A."/>
        </authorList>
    </citation>
    <scope>NUCLEOTIDE SEQUENCE</scope>
</reference>
<evidence type="ECO:0000256" key="5">
    <source>
        <dbReference type="ARBA" id="ARBA00044528"/>
    </source>
</evidence>
<evidence type="ECO:0000256" key="3">
    <source>
        <dbReference type="ARBA" id="ARBA00022691"/>
    </source>
</evidence>
<evidence type="ECO:0000256" key="7">
    <source>
        <dbReference type="SAM" id="MobiDB-lite"/>
    </source>
</evidence>
<evidence type="ECO:0000256" key="4">
    <source>
        <dbReference type="ARBA" id="ARBA00042380"/>
    </source>
</evidence>
<dbReference type="EMBL" id="CAJVPG010000244">
    <property type="protein sequence ID" value="CAG8382459.1"/>
    <property type="molecule type" value="Genomic_DNA"/>
</dbReference>
<organism evidence="9 10">
    <name type="scientific">Penicillium salamii</name>
    <dbReference type="NCBI Taxonomy" id="1612424"/>
    <lineage>
        <taxon>Eukaryota</taxon>
        <taxon>Fungi</taxon>
        <taxon>Dikarya</taxon>
        <taxon>Ascomycota</taxon>
        <taxon>Pezizomycotina</taxon>
        <taxon>Eurotiomycetes</taxon>
        <taxon>Eurotiomycetidae</taxon>
        <taxon>Eurotiales</taxon>
        <taxon>Aspergillaceae</taxon>
        <taxon>Penicillium</taxon>
    </lineage>
</organism>
<dbReference type="InterPro" id="IPR046341">
    <property type="entry name" value="SET_dom_sf"/>
</dbReference>
<evidence type="ECO:0000256" key="1">
    <source>
        <dbReference type="ARBA" id="ARBA00022603"/>
    </source>
</evidence>
<dbReference type="GO" id="GO:0045814">
    <property type="term" value="P:negative regulation of gene expression, epigenetic"/>
    <property type="evidence" value="ECO:0007669"/>
    <property type="project" value="TreeGrafter"/>
</dbReference>
<keyword evidence="10" id="KW-1185">Reference proteome</keyword>
<dbReference type="OrthoDB" id="438641at2759"/>
<gene>
    <name evidence="9" type="ORF">PSALAMII_LOCUS5877</name>
</gene>
<dbReference type="SUPFAM" id="SSF82199">
    <property type="entry name" value="SET domain"/>
    <property type="match status" value="1"/>
</dbReference>
<comment type="catalytic activity">
    <reaction evidence="6">
        <text>L-lysyl-[histone] + S-adenosyl-L-methionine = N(6)-methyl-L-lysyl-[histone] + S-adenosyl-L-homocysteine + H(+)</text>
        <dbReference type="Rhea" id="RHEA:10024"/>
        <dbReference type="Rhea" id="RHEA-COMP:9845"/>
        <dbReference type="Rhea" id="RHEA-COMP:9846"/>
        <dbReference type="ChEBI" id="CHEBI:15378"/>
        <dbReference type="ChEBI" id="CHEBI:29969"/>
        <dbReference type="ChEBI" id="CHEBI:57856"/>
        <dbReference type="ChEBI" id="CHEBI:59789"/>
        <dbReference type="ChEBI" id="CHEBI:61929"/>
    </reaction>
    <physiologicalReaction direction="left-to-right" evidence="6">
        <dbReference type="Rhea" id="RHEA:10025"/>
    </physiologicalReaction>
</comment>